<sequence>MIMLTRVPEEIRQAEKAIDFEEYASQEPLKFQFYYGDNNQAEIINTIYLEDGNESLTLYLEVFNDSEQDVIFKAPSSVAAKLATVQAGGAQAASEKKCHFQLRWEKDLGLKPSEIEIDDKSGQWQVNYDEESRFFSMYFLHRSGLTLKPNEKIQIGFSKLTANNRTVKSSNVELLYGGIGLISTGTVNELIEGQLSSKNAVSVINYPSKTQIPLQFRVLGSNAILNDGTTQNTLKLKVLNSPLSNNTRPILLLNQSSKFIVSFEQGDYPDALVATDSQLQAVDVDIDPTDTNSWTKHSTNNTSQWSFTPKPNLKQLTAGQGIELTISRLVTSSASGLACIYIDYQNIGSYPDGRLVIPIEKTPLLYRGSQVGIGTSNPERKLQVVGDLILGKDEKNKKFIFHSRTDGGGDFLQITHDKDDNNWDWDQGITLKRGGNVGIGTKNPQAKLHVNGNAVINDKVGIGTTNPTAKLHVNDGDAVISGKVGIGTTTPAAKLHVDGGDAVIGGKVAIRTTNPQIDLAIGDNDTGLKQQGDGELAICTNNIERVRFDKNGNVGIGYTDNSHRLTIYSANNEKTLRLIGPNGFGVGAQLNFGDGNEVYLTENQDKKLLIHADTQINLDSPSVGIGTTNPQAKLHVNGGNAVISGNVGIGTTTPKIHLAIGDDDTGLQQQGDGVLAIYTNNTERVRVNASGNVGIGTNDPKAKLHVTGRIRLDDVPVWDGSAAYDVTWGHGVGDDRYNVICREGSSERYKQNIMPLEDDFQKILSLEPKAYQMKEGHGNKDKWQFGYIAEELDQLGLKSLVVYDQSGRPDGIQYKKMCIYLNEVLKHQQNYLERLENKVNELNQKLTAGQ</sequence>
<evidence type="ECO:0000259" key="1">
    <source>
        <dbReference type="PROSITE" id="PS51688"/>
    </source>
</evidence>
<evidence type="ECO:0000313" key="2">
    <source>
        <dbReference type="EMBL" id="CAO87040.1"/>
    </source>
</evidence>
<protein>
    <submittedName>
        <fullName evidence="2">Genome sequencing data, contig C301</fullName>
    </submittedName>
</protein>
<reference evidence="2" key="1">
    <citation type="submission" date="2007-08" db="EMBL/GenBank/DDBJ databases">
        <authorList>
            <person name="Frangeul L."/>
        </authorList>
    </citation>
    <scope>NUCLEOTIDE SEQUENCE</scope>
    <source>
        <strain evidence="2">PCC 7806</strain>
    </source>
</reference>
<dbReference type="PROSITE" id="PS51688">
    <property type="entry name" value="ICA"/>
    <property type="match status" value="1"/>
</dbReference>
<gene>
    <name evidence="2" type="ORF">IPF_530</name>
</gene>
<dbReference type="Pfam" id="PF13884">
    <property type="entry name" value="Peptidase_S74"/>
    <property type="match status" value="1"/>
</dbReference>
<proteinExistence type="predicted"/>
<dbReference type="InterPro" id="IPR030392">
    <property type="entry name" value="S74_ICA"/>
</dbReference>
<dbReference type="AlphaFoldDB" id="A8YEX5"/>
<organism evidence="2">
    <name type="scientific">Microcystis aeruginosa (strain PCC 7806)</name>
    <dbReference type="NCBI Taxonomy" id="267872"/>
    <lineage>
        <taxon>Bacteria</taxon>
        <taxon>Bacillati</taxon>
        <taxon>Cyanobacteriota</taxon>
        <taxon>Cyanophyceae</taxon>
        <taxon>Oscillatoriophycideae</taxon>
        <taxon>Chroococcales</taxon>
        <taxon>Microcystaceae</taxon>
        <taxon>Microcystis</taxon>
    </lineage>
</organism>
<feature type="domain" description="Peptidase S74" evidence="1">
    <location>
        <begin position="745"/>
        <end position="839"/>
    </location>
</feature>
<dbReference type="EMBL" id="AM778931">
    <property type="protein sequence ID" value="CAO87040.1"/>
    <property type="molecule type" value="Genomic_DNA"/>
</dbReference>
<accession>A8YEX5</accession>
<name>A8YEX5_MICA7</name>